<name>A0ABW2KW86_9PROT</name>
<evidence type="ECO:0000256" key="3">
    <source>
        <dbReference type="ARBA" id="ARBA00022475"/>
    </source>
</evidence>
<evidence type="ECO:0000256" key="2">
    <source>
        <dbReference type="ARBA" id="ARBA00004236"/>
    </source>
</evidence>
<dbReference type="SUPFAM" id="SSF56601">
    <property type="entry name" value="beta-lactamase/transpeptidase-like"/>
    <property type="match status" value="1"/>
</dbReference>
<evidence type="ECO:0000256" key="6">
    <source>
        <dbReference type="ARBA" id="ARBA00022670"/>
    </source>
</evidence>
<evidence type="ECO:0000256" key="10">
    <source>
        <dbReference type="ARBA" id="ARBA00022984"/>
    </source>
</evidence>
<accession>A0ABW2KW86</accession>
<dbReference type="Pfam" id="PF00905">
    <property type="entry name" value="Transpeptidase"/>
    <property type="match status" value="1"/>
</dbReference>
<sequence length="643" mass="70040">MLSAFDRDAERQRVLTRRTLVLGGLQAAAVSALVARLYYLQIVESDKYSMLAEENRISLRLVAPPRGLIVDRYGVPLAVNEQNFRLLLTSERAGDVDLILEQVAGLVPLGDADYRRIRRDIQRSRSFMPVTVRENLTWDQVSAVEVNLPDLPGISIDVGQVRSYPFGEATAHVLGYVGAVTEKELEGAEDPLLTLPGFRTGKSGIERAHDLALRGTGGTVQLEVNAVGRVVRELSRNDGQPGREVALTIDAKLQHYVQQRLSAEQSAAAVVMDVHSGGIQALCSSPSFDPNQFAMGISLDLWKRLTADETSPLTNKVIAGLYAPGSTFKMIVALAALEHGIVGPDFRVFCPGHYELGSHRFHCWKKGGHGAMSMHDAIKHSCDTYFYEVSRRVGVDRIAEMARRFGLGQPTEIDLPGERGGLVPDSRWKRERLKAGWYEGETLIVSIGQGYMLATPIQLAVMQSRLVNGGFAVRPHLTRSVEGQEQERTQWPSIGVRPENLAVIARAMAAVTMEPGGTAFAQRITQPDMAMGGKTGTSQVRRISMAERATGVRKNEDLPWRERDHALFVGYAPVQSPRYAVAVIVEHGGGGGKVAAPIGRDILLECQMLDAMRIAPAQAAALPVRPAPAVAAQPASGAEEDEE</sequence>
<evidence type="ECO:0000259" key="16">
    <source>
        <dbReference type="Pfam" id="PF00905"/>
    </source>
</evidence>
<evidence type="ECO:0000256" key="13">
    <source>
        <dbReference type="ARBA" id="ARBA00023316"/>
    </source>
</evidence>
<evidence type="ECO:0000256" key="1">
    <source>
        <dbReference type="ARBA" id="ARBA00004167"/>
    </source>
</evidence>
<keyword evidence="7 15" id="KW-0812">Transmembrane</keyword>
<comment type="caution">
    <text evidence="18">The sequence shown here is derived from an EMBL/GenBank/DDBJ whole genome shotgun (WGS) entry which is preliminary data.</text>
</comment>
<feature type="domain" description="Penicillin-binding protein dimerisation" evidence="17">
    <location>
        <begin position="63"/>
        <end position="234"/>
    </location>
</feature>
<feature type="compositionally biased region" description="Low complexity" evidence="14">
    <location>
        <begin position="623"/>
        <end position="635"/>
    </location>
</feature>
<feature type="region of interest" description="Disordered" evidence="14">
    <location>
        <begin position="623"/>
        <end position="643"/>
    </location>
</feature>
<dbReference type="InterPro" id="IPR017790">
    <property type="entry name" value="Penicillin-binding_protein_2"/>
</dbReference>
<reference evidence="19" key="1">
    <citation type="journal article" date="2019" name="Int. J. Syst. Evol. Microbiol.">
        <title>The Global Catalogue of Microorganisms (GCM) 10K type strain sequencing project: providing services to taxonomists for standard genome sequencing and annotation.</title>
        <authorList>
            <consortium name="The Broad Institute Genomics Platform"/>
            <consortium name="The Broad Institute Genome Sequencing Center for Infectious Disease"/>
            <person name="Wu L."/>
            <person name="Ma J."/>
        </authorList>
    </citation>
    <scope>NUCLEOTIDE SEQUENCE [LARGE SCALE GENOMIC DNA]</scope>
    <source>
        <strain evidence="19">CGMCC 1.16275</strain>
    </source>
</reference>
<evidence type="ECO:0000256" key="8">
    <source>
        <dbReference type="ARBA" id="ARBA00022801"/>
    </source>
</evidence>
<protein>
    <submittedName>
        <fullName evidence="18">Penicillin-binding protein 2</fullName>
        <ecNumber evidence="18">3.4.16.4</ecNumber>
    </submittedName>
</protein>
<dbReference type="EMBL" id="JBHTCM010000010">
    <property type="protein sequence ID" value="MFC7333437.1"/>
    <property type="molecule type" value="Genomic_DNA"/>
</dbReference>
<dbReference type="InterPro" id="IPR012338">
    <property type="entry name" value="Beta-lactam/transpept-like"/>
</dbReference>
<dbReference type="NCBIfam" id="TIGR03423">
    <property type="entry name" value="pbp2_mrdA"/>
    <property type="match status" value="1"/>
</dbReference>
<evidence type="ECO:0000256" key="9">
    <source>
        <dbReference type="ARBA" id="ARBA00022960"/>
    </source>
</evidence>
<dbReference type="InterPro" id="IPR036138">
    <property type="entry name" value="PBP_dimer_sf"/>
</dbReference>
<dbReference type="Gene3D" id="3.90.1310.10">
    <property type="entry name" value="Penicillin-binding protein 2a (Domain 2)"/>
    <property type="match status" value="1"/>
</dbReference>
<keyword evidence="9" id="KW-0133">Cell shape</keyword>
<keyword evidence="11 15" id="KW-1133">Transmembrane helix</keyword>
<keyword evidence="3" id="KW-1003">Cell membrane</keyword>
<dbReference type="Gene3D" id="3.40.710.10">
    <property type="entry name" value="DD-peptidase/beta-lactamase superfamily"/>
    <property type="match status" value="1"/>
</dbReference>
<keyword evidence="4" id="KW-0997">Cell inner membrane</keyword>
<evidence type="ECO:0000256" key="11">
    <source>
        <dbReference type="ARBA" id="ARBA00022989"/>
    </source>
</evidence>
<evidence type="ECO:0000256" key="15">
    <source>
        <dbReference type="SAM" id="Phobius"/>
    </source>
</evidence>
<evidence type="ECO:0000256" key="4">
    <source>
        <dbReference type="ARBA" id="ARBA00022519"/>
    </source>
</evidence>
<feature type="transmembrane region" description="Helical" evidence="15">
    <location>
        <begin position="20"/>
        <end position="39"/>
    </location>
</feature>
<dbReference type="SUPFAM" id="SSF56519">
    <property type="entry name" value="Penicillin binding protein dimerisation domain"/>
    <property type="match status" value="1"/>
</dbReference>
<evidence type="ECO:0000313" key="18">
    <source>
        <dbReference type="EMBL" id="MFC7333437.1"/>
    </source>
</evidence>
<evidence type="ECO:0000256" key="14">
    <source>
        <dbReference type="SAM" id="MobiDB-lite"/>
    </source>
</evidence>
<dbReference type="Proteomes" id="UP001596456">
    <property type="component" value="Unassembled WGS sequence"/>
</dbReference>
<keyword evidence="10" id="KW-0573">Peptidoglycan synthesis</keyword>
<gene>
    <name evidence="18" type="primary">mrdA</name>
    <name evidence="18" type="ORF">ACFQPS_09715</name>
</gene>
<dbReference type="Gene3D" id="3.30.1390.30">
    <property type="entry name" value="Penicillin-binding protein 2a, domain 3"/>
    <property type="match status" value="1"/>
</dbReference>
<dbReference type="InterPro" id="IPR001460">
    <property type="entry name" value="PCN-bd_Tpept"/>
</dbReference>
<keyword evidence="5 18" id="KW-0121">Carboxypeptidase</keyword>
<evidence type="ECO:0000256" key="12">
    <source>
        <dbReference type="ARBA" id="ARBA00023136"/>
    </source>
</evidence>
<organism evidence="18 19">
    <name type="scientific">Rhodocista pekingensis</name>
    <dbReference type="NCBI Taxonomy" id="201185"/>
    <lineage>
        <taxon>Bacteria</taxon>
        <taxon>Pseudomonadati</taxon>
        <taxon>Pseudomonadota</taxon>
        <taxon>Alphaproteobacteria</taxon>
        <taxon>Rhodospirillales</taxon>
        <taxon>Azospirillaceae</taxon>
        <taxon>Rhodocista</taxon>
    </lineage>
</organism>
<keyword evidence="6" id="KW-0645">Protease</keyword>
<dbReference type="PANTHER" id="PTHR30627">
    <property type="entry name" value="PEPTIDOGLYCAN D,D-TRANSPEPTIDASE"/>
    <property type="match status" value="1"/>
</dbReference>
<dbReference type="GO" id="GO:0009002">
    <property type="term" value="F:serine-type D-Ala-D-Ala carboxypeptidase activity"/>
    <property type="evidence" value="ECO:0007669"/>
    <property type="project" value="UniProtKB-EC"/>
</dbReference>
<evidence type="ECO:0000259" key="17">
    <source>
        <dbReference type="Pfam" id="PF03717"/>
    </source>
</evidence>
<dbReference type="EC" id="3.4.16.4" evidence="18"/>
<proteinExistence type="predicted"/>
<evidence type="ECO:0000313" key="19">
    <source>
        <dbReference type="Proteomes" id="UP001596456"/>
    </source>
</evidence>
<keyword evidence="13" id="KW-0961">Cell wall biogenesis/degradation</keyword>
<dbReference type="InterPro" id="IPR005311">
    <property type="entry name" value="PBP_dimer"/>
</dbReference>
<evidence type="ECO:0000256" key="5">
    <source>
        <dbReference type="ARBA" id="ARBA00022645"/>
    </source>
</evidence>
<keyword evidence="19" id="KW-1185">Reference proteome</keyword>
<dbReference type="Pfam" id="PF03717">
    <property type="entry name" value="PBP_dimer"/>
    <property type="match status" value="1"/>
</dbReference>
<feature type="domain" description="Penicillin-binding protein transpeptidase" evidence="16">
    <location>
        <begin position="268"/>
        <end position="603"/>
    </location>
</feature>
<dbReference type="RefSeq" id="WP_377358513.1">
    <property type="nucleotide sequence ID" value="NZ_JBHTCM010000010.1"/>
</dbReference>
<dbReference type="PANTHER" id="PTHR30627:SF2">
    <property type="entry name" value="PEPTIDOGLYCAN D,D-TRANSPEPTIDASE MRDA"/>
    <property type="match status" value="1"/>
</dbReference>
<evidence type="ECO:0000256" key="7">
    <source>
        <dbReference type="ARBA" id="ARBA00022692"/>
    </source>
</evidence>
<dbReference type="InterPro" id="IPR050515">
    <property type="entry name" value="Beta-lactam/transpept"/>
</dbReference>
<comment type="subcellular location">
    <subcellularLocation>
        <location evidence="2">Cell membrane</location>
    </subcellularLocation>
    <subcellularLocation>
        <location evidence="1">Membrane</location>
        <topology evidence="1">Single-pass membrane protein</topology>
    </subcellularLocation>
</comment>
<keyword evidence="12 15" id="KW-0472">Membrane</keyword>
<keyword evidence="8 18" id="KW-0378">Hydrolase</keyword>